<keyword evidence="3" id="KW-1185">Reference proteome</keyword>
<keyword evidence="1" id="KW-0472">Membrane</keyword>
<dbReference type="EMBL" id="CAADFC020000030">
    <property type="protein sequence ID" value="VIO78208.1"/>
    <property type="molecule type" value="Genomic_DNA"/>
</dbReference>
<keyword evidence="1" id="KW-0812">Transmembrane</keyword>
<organism evidence="2 3">
    <name type="scientific">Bradyrhizobium ivorense</name>
    <dbReference type="NCBI Taxonomy" id="2511166"/>
    <lineage>
        <taxon>Bacteria</taxon>
        <taxon>Pseudomonadati</taxon>
        <taxon>Pseudomonadota</taxon>
        <taxon>Alphaproteobacteria</taxon>
        <taxon>Hyphomicrobiales</taxon>
        <taxon>Nitrobacteraceae</taxon>
        <taxon>Bradyrhizobium</taxon>
    </lineage>
</organism>
<accession>A0A508TVD6</accession>
<proteinExistence type="predicted"/>
<feature type="transmembrane region" description="Helical" evidence="1">
    <location>
        <begin position="24"/>
        <end position="44"/>
    </location>
</feature>
<gene>
    <name evidence="2" type="ORF">CI1B_72890</name>
</gene>
<name>A0A508TVD6_9BRAD</name>
<reference evidence="2" key="1">
    <citation type="submission" date="2019-02" db="EMBL/GenBank/DDBJ databases">
        <authorList>
            <person name="Pothier F.J."/>
        </authorList>
    </citation>
    <scope>NUCLEOTIDE SEQUENCE</scope>
    <source>
        <strain evidence="2">CI-1B</strain>
    </source>
</reference>
<evidence type="ECO:0000256" key="1">
    <source>
        <dbReference type="SAM" id="Phobius"/>
    </source>
</evidence>
<evidence type="ECO:0000313" key="2">
    <source>
        <dbReference type="EMBL" id="VIO78208.1"/>
    </source>
</evidence>
<dbReference type="AlphaFoldDB" id="A0A508TVD6"/>
<sequence>MTSAMATFNINDAITKAVSAEMNFGQVMMVRGWLAIVLIAALALH</sequence>
<keyword evidence="1" id="KW-1133">Transmembrane helix</keyword>
<evidence type="ECO:0000313" key="3">
    <source>
        <dbReference type="Proteomes" id="UP000328092"/>
    </source>
</evidence>
<protein>
    <submittedName>
        <fullName evidence="2">Uncharacterized protein</fullName>
    </submittedName>
</protein>
<comment type="caution">
    <text evidence="2">The sequence shown here is derived from an EMBL/GenBank/DDBJ whole genome shotgun (WGS) entry which is preliminary data.</text>
</comment>
<dbReference type="Proteomes" id="UP000328092">
    <property type="component" value="Unassembled WGS sequence"/>
</dbReference>